<proteinExistence type="predicted"/>
<feature type="region of interest" description="Disordered" evidence="1">
    <location>
        <begin position="253"/>
        <end position="337"/>
    </location>
</feature>
<evidence type="ECO:0000313" key="3">
    <source>
        <dbReference type="Proteomes" id="UP000275078"/>
    </source>
</evidence>
<dbReference type="EMBL" id="ML119656">
    <property type="protein sequence ID" value="RPA84954.1"/>
    <property type="molecule type" value="Genomic_DNA"/>
</dbReference>
<reference evidence="2 3" key="1">
    <citation type="journal article" date="2018" name="Nat. Ecol. Evol.">
        <title>Pezizomycetes genomes reveal the molecular basis of ectomycorrhizal truffle lifestyle.</title>
        <authorList>
            <person name="Murat C."/>
            <person name="Payen T."/>
            <person name="Noel B."/>
            <person name="Kuo A."/>
            <person name="Morin E."/>
            <person name="Chen J."/>
            <person name="Kohler A."/>
            <person name="Krizsan K."/>
            <person name="Balestrini R."/>
            <person name="Da Silva C."/>
            <person name="Montanini B."/>
            <person name="Hainaut M."/>
            <person name="Levati E."/>
            <person name="Barry K.W."/>
            <person name="Belfiori B."/>
            <person name="Cichocki N."/>
            <person name="Clum A."/>
            <person name="Dockter R.B."/>
            <person name="Fauchery L."/>
            <person name="Guy J."/>
            <person name="Iotti M."/>
            <person name="Le Tacon F."/>
            <person name="Lindquist E.A."/>
            <person name="Lipzen A."/>
            <person name="Malagnac F."/>
            <person name="Mello A."/>
            <person name="Molinier V."/>
            <person name="Miyauchi S."/>
            <person name="Poulain J."/>
            <person name="Riccioni C."/>
            <person name="Rubini A."/>
            <person name="Sitrit Y."/>
            <person name="Splivallo R."/>
            <person name="Traeger S."/>
            <person name="Wang M."/>
            <person name="Zifcakova L."/>
            <person name="Wipf D."/>
            <person name="Zambonelli A."/>
            <person name="Paolocci F."/>
            <person name="Nowrousian M."/>
            <person name="Ottonello S."/>
            <person name="Baldrian P."/>
            <person name="Spatafora J.W."/>
            <person name="Henrissat B."/>
            <person name="Nagy L.G."/>
            <person name="Aury J.M."/>
            <person name="Wincker P."/>
            <person name="Grigoriev I.V."/>
            <person name="Bonfante P."/>
            <person name="Martin F.M."/>
        </authorList>
    </citation>
    <scope>NUCLEOTIDE SEQUENCE [LARGE SCALE GENOMIC DNA]</scope>
    <source>
        <strain evidence="2 3">RN42</strain>
    </source>
</reference>
<feature type="region of interest" description="Disordered" evidence="1">
    <location>
        <begin position="351"/>
        <end position="387"/>
    </location>
</feature>
<feature type="compositionally biased region" description="Polar residues" evidence="1">
    <location>
        <begin position="300"/>
        <end position="312"/>
    </location>
</feature>
<accession>A0A3N4ITK5</accession>
<feature type="region of interest" description="Disordered" evidence="1">
    <location>
        <begin position="1"/>
        <end position="180"/>
    </location>
</feature>
<name>A0A3N4ITK5_ASCIM</name>
<evidence type="ECO:0000313" key="2">
    <source>
        <dbReference type="EMBL" id="RPA84954.1"/>
    </source>
</evidence>
<feature type="compositionally biased region" description="Low complexity" evidence="1">
    <location>
        <begin position="361"/>
        <end position="377"/>
    </location>
</feature>
<evidence type="ECO:0000256" key="1">
    <source>
        <dbReference type="SAM" id="MobiDB-lite"/>
    </source>
</evidence>
<dbReference type="Proteomes" id="UP000275078">
    <property type="component" value="Unassembled WGS sequence"/>
</dbReference>
<dbReference type="AlphaFoldDB" id="A0A3N4ITK5"/>
<sequence length="638" mass="70194">MEPPPIPNFEHGSPPISGQSRIPRRIGGSSPPRAQYDMELETHQDPFRLSSTQTPTPLDDEVGGDRTLRPLDISATPTRTDSPKPLTRPNTSSELITPTATNTPTQPPGSPGSTLHHRFRRSNLSIRPETPTRLGSRASQGQLAAHYRERDLSPASSGVSPRPSRSNLAAQFARRPSPTLRRQTSNFRAFGGSLAALVSGQAGSPRRERRLHHRGGYSDLSALVAAASTQAPRDPPDGERHAGLHDFAEQVAEAQAATRERTASPAFSFDLQEPNDSSTPPGTPPPTFQVPILPTYGRPASSSSNYTIDSFTSHSSAYPSAPSSPPQNNGGFLTGEDTFRTFSLPHQEATFIHGQSSPNQSRTSSRARSFTSTFSDSHTPPFRIFDESDPERSTLLLEQTLLTEQSTLTKREQRSRRLLPTHSRSKSESIVHPHVGAEGHALLRSIDQLNTAYFRTGSIGALDTSEQDWITRSNDYDFLPEAEMVRRRAAIRKQEARIRQMQQVDDQTWGDGPEVRPTMARRQKSAREVNEHYWKTVENAREEAVPERVVMRCVSEIVGNGALRMRFIVGEGRMCKAGREQRSRTEVESGKRINFGLDKQYLVYFEGTIACALGEKRGRGLAEADWGGGSGGRLAAGV</sequence>
<protein>
    <submittedName>
        <fullName evidence="2">Uncharacterized protein</fullName>
    </submittedName>
</protein>
<feature type="compositionally biased region" description="Polar residues" evidence="1">
    <location>
        <begin position="154"/>
        <end position="169"/>
    </location>
</feature>
<gene>
    <name evidence="2" type="ORF">BJ508DRAFT_303345</name>
</gene>
<organism evidence="2 3">
    <name type="scientific">Ascobolus immersus RN42</name>
    <dbReference type="NCBI Taxonomy" id="1160509"/>
    <lineage>
        <taxon>Eukaryota</taxon>
        <taxon>Fungi</taxon>
        <taxon>Dikarya</taxon>
        <taxon>Ascomycota</taxon>
        <taxon>Pezizomycotina</taxon>
        <taxon>Pezizomycetes</taxon>
        <taxon>Pezizales</taxon>
        <taxon>Ascobolaceae</taxon>
        <taxon>Ascobolus</taxon>
    </lineage>
</organism>
<keyword evidence="3" id="KW-1185">Reference proteome</keyword>
<feature type="region of interest" description="Disordered" evidence="1">
    <location>
        <begin position="406"/>
        <end position="429"/>
    </location>
</feature>